<gene>
    <name evidence="3" type="ordered locus">CJA_2767</name>
</gene>
<protein>
    <submittedName>
        <fullName evidence="3">PEP-CTERM putative exosortase interaction domain protein</fullName>
    </submittedName>
</protein>
<dbReference type="eggNOG" id="COG1520">
    <property type="taxonomic scope" value="Bacteria"/>
</dbReference>
<dbReference type="HOGENOM" id="CLU_828185_0_0_6"/>
<reference evidence="3 4" key="1">
    <citation type="journal article" date="2008" name="J. Bacteriol.">
        <title>Insights into plant cell wall degradation from the genome sequence of the soil bacterium Cellvibrio japonicus.</title>
        <authorList>
            <person name="Deboy R.T."/>
            <person name="Mongodin E.F."/>
            <person name="Fouts D.E."/>
            <person name="Tailford L.E."/>
            <person name="Khouri H."/>
            <person name="Emerson J.B."/>
            <person name="Mohamoud Y."/>
            <person name="Watkins K."/>
            <person name="Henrissat B."/>
            <person name="Gilbert H.J."/>
            <person name="Nelson K.E."/>
        </authorList>
    </citation>
    <scope>NUCLEOTIDE SEQUENCE [LARGE SCALE GENOMIC DNA]</scope>
    <source>
        <strain evidence="3 4">Ueda107</strain>
    </source>
</reference>
<sequence>MLKQVSIAVSFFLAANASALSIDLGPATGYNIFVKENFQQPGADSHGKIAVGGNADIGQFDVAVNHDPSYYHSGPQLWTDPNVYDDVLVVGGNLKTTGWGNIKGNAIVGGQVVSGSNPNSAKGTITYGNPIDFEAAFDYFDDLSATLAGLDNTGSINFLYNNWIQLDGTSDADLYVANITGLVLKNATDLTAPGLTQTDTLVINVSGKDIHFDSLNYGIREHFAALDLSPSNILFNFYEAEKLTFDYGGFRGNILAPNADFTFYSGDLSGQVIVKSWTAGWGAQANLWDGFFDPYGSDEPTPPTVEVAESSGWALSLIGIFGLIMLRRRNLQAKA</sequence>
<dbReference type="STRING" id="498211.CJA_2767"/>
<accession>B3PBK0</accession>
<dbReference type="OrthoDB" id="5755975at2"/>
<dbReference type="EMBL" id="CP000934">
    <property type="protein sequence ID" value="ACE84212.1"/>
    <property type="molecule type" value="Genomic_DNA"/>
</dbReference>
<feature type="signal peptide" evidence="1">
    <location>
        <begin position="1"/>
        <end position="19"/>
    </location>
</feature>
<keyword evidence="1" id="KW-0732">Signal</keyword>
<feature type="chain" id="PRO_5002796479" evidence="1">
    <location>
        <begin position="20"/>
        <end position="335"/>
    </location>
</feature>
<dbReference type="NCBIfam" id="TIGR04215">
    <property type="entry name" value="choice_anch_A"/>
    <property type="match status" value="1"/>
</dbReference>
<proteinExistence type="predicted"/>
<feature type="domain" description="Choice-of-anchor A" evidence="2">
    <location>
        <begin position="24"/>
        <end position="280"/>
    </location>
</feature>
<organism evidence="3 4">
    <name type="scientific">Cellvibrio japonicus (strain Ueda107)</name>
    <name type="common">Pseudomonas fluorescens subsp. cellulosa</name>
    <dbReference type="NCBI Taxonomy" id="498211"/>
    <lineage>
        <taxon>Bacteria</taxon>
        <taxon>Pseudomonadati</taxon>
        <taxon>Pseudomonadota</taxon>
        <taxon>Gammaproteobacteria</taxon>
        <taxon>Cellvibrionales</taxon>
        <taxon>Cellvibrionaceae</taxon>
        <taxon>Cellvibrio</taxon>
    </lineage>
</organism>
<dbReference type="InterPro" id="IPR026588">
    <property type="entry name" value="Choice_anch_A"/>
</dbReference>
<dbReference type="RefSeq" id="WP_012488361.1">
    <property type="nucleotide sequence ID" value="NC_010995.1"/>
</dbReference>
<dbReference type="Pfam" id="PF20597">
    <property type="entry name" value="pAdhesive_15"/>
    <property type="match status" value="1"/>
</dbReference>
<keyword evidence="4" id="KW-1185">Reference proteome</keyword>
<evidence type="ECO:0000259" key="2">
    <source>
        <dbReference type="Pfam" id="PF20597"/>
    </source>
</evidence>
<dbReference type="Proteomes" id="UP000001036">
    <property type="component" value="Chromosome"/>
</dbReference>
<evidence type="ECO:0000313" key="3">
    <source>
        <dbReference type="EMBL" id="ACE84212.1"/>
    </source>
</evidence>
<name>B3PBK0_CELJU</name>
<dbReference type="KEGG" id="cja:CJA_2767"/>
<evidence type="ECO:0000256" key="1">
    <source>
        <dbReference type="SAM" id="SignalP"/>
    </source>
</evidence>
<evidence type="ECO:0000313" key="4">
    <source>
        <dbReference type="Proteomes" id="UP000001036"/>
    </source>
</evidence>
<dbReference type="AlphaFoldDB" id="B3PBK0"/>